<gene>
    <name evidence="2" type="ORF">B0J12DRAFT_337398</name>
</gene>
<evidence type="ECO:0008006" key="4">
    <source>
        <dbReference type="Google" id="ProtNLM"/>
    </source>
</evidence>
<dbReference type="EMBL" id="JAGTJR010000005">
    <property type="protein sequence ID" value="KAH7060570.1"/>
    <property type="molecule type" value="Genomic_DNA"/>
</dbReference>
<proteinExistence type="predicted"/>
<reference evidence="2 3" key="1">
    <citation type="journal article" date="2021" name="Nat. Commun.">
        <title>Genetic determinants of endophytism in the Arabidopsis root mycobiome.</title>
        <authorList>
            <person name="Mesny F."/>
            <person name="Miyauchi S."/>
            <person name="Thiergart T."/>
            <person name="Pickel B."/>
            <person name="Atanasova L."/>
            <person name="Karlsson M."/>
            <person name="Huettel B."/>
            <person name="Barry K.W."/>
            <person name="Haridas S."/>
            <person name="Chen C."/>
            <person name="Bauer D."/>
            <person name="Andreopoulos W."/>
            <person name="Pangilinan J."/>
            <person name="LaButti K."/>
            <person name="Riley R."/>
            <person name="Lipzen A."/>
            <person name="Clum A."/>
            <person name="Drula E."/>
            <person name="Henrissat B."/>
            <person name="Kohler A."/>
            <person name="Grigoriev I.V."/>
            <person name="Martin F.M."/>
            <person name="Hacquard S."/>
        </authorList>
    </citation>
    <scope>NUCLEOTIDE SEQUENCE [LARGE SCALE GENOMIC DNA]</scope>
    <source>
        <strain evidence="2 3">MPI-SDFR-AT-0080</strain>
    </source>
</reference>
<sequence length="151" mass="16816">MMAFFLFFFLFLYPLGKRSLPGVLAVDRATPCHFMHSSFLFLSVLFSWQTQPGRRDGGFSGGFFLQEKCWEKRRFALIPVFLMAFSGSSNGNVGDCFIAQATSQVCLGRVAGFSLTSSQEDITAFQHLAHRWSDFIGVPEISQPAGPKKEG</sequence>
<evidence type="ECO:0000313" key="2">
    <source>
        <dbReference type="EMBL" id="KAH7060570.1"/>
    </source>
</evidence>
<accession>A0ABQ8GLQ4</accession>
<comment type="caution">
    <text evidence="2">The sequence shown here is derived from an EMBL/GenBank/DDBJ whole genome shotgun (WGS) entry which is preliminary data.</text>
</comment>
<evidence type="ECO:0000256" key="1">
    <source>
        <dbReference type="SAM" id="SignalP"/>
    </source>
</evidence>
<dbReference type="Proteomes" id="UP000774617">
    <property type="component" value="Unassembled WGS sequence"/>
</dbReference>
<protein>
    <recommendedName>
        <fullName evidence="4">Secreted protein</fullName>
    </recommendedName>
</protein>
<name>A0ABQ8GLQ4_9PEZI</name>
<organism evidence="2 3">
    <name type="scientific">Macrophomina phaseolina</name>
    <dbReference type="NCBI Taxonomy" id="35725"/>
    <lineage>
        <taxon>Eukaryota</taxon>
        <taxon>Fungi</taxon>
        <taxon>Dikarya</taxon>
        <taxon>Ascomycota</taxon>
        <taxon>Pezizomycotina</taxon>
        <taxon>Dothideomycetes</taxon>
        <taxon>Dothideomycetes incertae sedis</taxon>
        <taxon>Botryosphaeriales</taxon>
        <taxon>Botryosphaeriaceae</taxon>
        <taxon>Macrophomina</taxon>
    </lineage>
</organism>
<keyword evidence="3" id="KW-1185">Reference proteome</keyword>
<feature type="chain" id="PRO_5047402171" description="Secreted protein" evidence="1">
    <location>
        <begin position="19"/>
        <end position="151"/>
    </location>
</feature>
<keyword evidence="1" id="KW-0732">Signal</keyword>
<evidence type="ECO:0000313" key="3">
    <source>
        <dbReference type="Proteomes" id="UP000774617"/>
    </source>
</evidence>
<feature type="signal peptide" evidence="1">
    <location>
        <begin position="1"/>
        <end position="18"/>
    </location>
</feature>